<accession>A0A1V4SN15</accession>
<dbReference type="PANTHER" id="PTHR38451">
    <property type="entry name" value="TRNA (ADENINE(22)-N(1))-METHYLTRANSFERASE"/>
    <property type="match status" value="1"/>
</dbReference>
<dbReference type="PANTHER" id="PTHR38451:SF1">
    <property type="entry name" value="TRNA (ADENINE(22)-N(1))-METHYLTRANSFERASE"/>
    <property type="match status" value="1"/>
</dbReference>
<dbReference type="PIRSF" id="PIRSF018637">
    <property type="entry name" value="TrmK"/>
    <property type="match status" value="1"/>
</dbReference>
<comment type="caution">
    <text evidence="2">The sequence shown here is derived from an EMBL/GenBank/DDBJ whole genome shotgun (WGS) entry which is preliminary data.</text>
</comment>
<evidence type="ECO:0000256" key="1">
    <source>
        <dbReference type="SAM" id="Coils"/>
    </source>
</evidence>
<name>A0A1V4SN15_9CLOT</name>
<dbReference type="Pfam" id="PF04816">
    <property type="entry name" value="TrmK"/>
    <property type="match status" value="1"/>
</dbReference>
<organism evidence="2 3">
    <name type="scientific">Clostridium thermobutyricum DSM 4928</name>
    <dbReference type="NCBI Taxonomy" id="1121339"/>
    <lineage>
        <taxon>Bacteria</taxon>
        <taxon>Bacillati</taxon>
        <taxon>Bacillota</taxon>
        <taxon>Clostridia</taxon>
        <taxon>Eubacteriales</taxon>
        <taxon>Clostridiaceae</taxon>
        <taxon>Clostridium</taxon>
    </lineage>
</organism>
<proteinExistence type="predicted"/>
<protein>
    <submittedName>
        <fullName evidence="2">tRNA (Adenine(22)-N(1))-methyltransferase</fullName>
        <ecNumber evidence="2">2.1.1.217</ecNumber>
    </submittedName>
</protein>
<dbReference type="GO" id="GO:0160105">
    <property type="term" value="F:tRNA (adenine(22)-N1)-methyltransferase activity"/>
    <property type="evidence" value="ECO:0007669"/>
    <property type="project" value="UniProtKB-EC"/>
</dbReference>
<keyword evidence="1" id="KW-0175">Coiled coil</keyword>
<dbReference type="Gene3D" id="3.40.50.150">
    <property type="entry name" value="Vaccinia Virus protein VP39"/>
    <property type="match status" value="1"/>
</dbReference>
<keyword evidence="2" id="KW-0808">Transferase</keyword>
<dbReference type="Proteomes" id="UP000191448">
    <property type="component" value="Unassembled WGS sequence"/>
</dbReference>
<evidence type="ECO:0000313" key="2">
    <source>
        <dbReference type="EMBL" id="OPX45272.1"/>
    </source>
</evidence>
<dbReference type="RefSeq" id="WP_002597923.1">
    <property type="nucleotide sequence ID" value="NZ_LTAY01000103.1"/>
</dbReference>
<dbReference type="SUPFAM" id="SSF53335">
    <property type="entry name" value="S-adenosyl-L-methionine-dependent methyltransferases"/>
    <property type="match status" value="1"/>
</dbReference>
<dbReference type="GO" id="GO:0032259">
    <property type="term" value="P:methylation"/>
    <property type="evidence" value="ECO:0007669"/>
    <property type="project" value="UniProtKB-KW"/>
</dbReference>
<sequence length="230" mass="26296">MELSKRLEMILENIDNCDNLVDVGTDHGYIPIEAIKRGISKRAIASDINKDPLDKAKLNSIFEGVDESLEVRLGSGLETVKVGEVDTIVIAGMGGNLIRDILEEGKLKAEKAKNIILVPAQNPEVLREYLYTKGYEIIKEDLCFEDGIFYELFKVKVNEKEKTELEDIYYEVSPLILRSKNPLMKDYLEEKIEKYNKIINLINDESESAKERKAFLNEKVSILENMIKYC</sequence>
<dbReference type="EC" id="2.1.1.217" evidence="2"/>
<dbReference type="InterPro" id="IPR006901">
    <property type="entry name" value="TrmK"/>
</dbReference>
<dbReference type="EMBL" id="LTAY01000103">
    <property type="protein sequence ID" value="OPX45272.1"/>
    <property type="molecule type" value="Genomic_DNA"/>
</dbReference>
<feature type="coiled-coil region" evidence="1">
    <location>
        <begin position="185"/>
        <end position="226"/>
    </location>
</feature>
<dbReference type="AlphaFoldDB" id="A0A1V4SN15"/>
<gene>
    <name evidence="2" type="primary">trmK</name>
    <name evidence="2" type="ORF">CLTHE_30360</name>
</gene>
<dbReference type="OrthoDB" id="5881184at2"/>
<reference evidence="2 3" key="1">
    <citation type="submission" date="2016-02" db="EMBL/GenBank/DDBJ databases">
        <title>Genome sequence of Clostridium thermobutyricum DSM 4928.</title>
        <authorList>
            <person name="Poehlein A."/>
            <person name="Daniel R."/>
        </authorList>
    </citation>
    <scope>NUCLEOTIDE SEQUENCE [LARGE SCALE GENOMIC DNA]</scope>
    <source>
        <strain evidence="2 3">DSM 4928</strain>
    </source>
</reference>
<evidence type="ECO:0000313" key="3">
    <source>
        <dbReference type="Proteomes" id="UP000191448"/>
    </source>
</evidence>
<keyword evidence="2" id="KW-0489">Methyltransferase</keyword>
<dbReference type="InterPro" id="IPR029063">
    <property type="entry name" value="SAM-dependent_MTases_sf"/>
</dbReference>